<evidence type="ECO:0008006" key="3">
    <source>
        <dbReference type="Google" id="ProtNLM"/>
    </source>
</evidence>
<gene>
    <name evidence="1" type="ORF">GBAR_LOCUS3929</name>
</gene>
<name>A0AA35R4X9_GEOBA</name>
<dbReference type="InterPro" id="IPR021109">
    <property type="entry name" value="Peptidase_aspartic_dom_sf"/>
</dbReference>
<reference evidence="1" key="1">
    <citation type="submission" date="2023-03" db="EMBL/GenBank/DDBJ databases">
        <authorList>
            <person name="Steffen K."/>
            <person name="Cardenas P."/>
        </authorList>
    </citation>
    <scope>NUCLEOTIDE SEQUENCE</scope>
</reference>
<dbReference type="EMBL" id="CASHTH010000564">
    <property type="protein sequence ID" value="CAI8004450.1"/>
    <property type="molecule type" value="Genomic_DNA"/>
</dbReference>
<dbReference type="SUPFAM" id="SSF50630">
    <property type="entry name" value="Acid proteases"/>
    <property type="match status" value="1"/>
</dbReference>
<dbReference type="Gene3D" id="2.40.70.10">
    <property type="entry name" value="Acid Proteases"/>
    <property type="match status" value="1"/>
</dbReference>
<organism evidence="1 2">
    <name type="scientific">Geodia barretti</name>
    <name type="common">Barrett's horny sponge</name>
    <dbReference type="NCBI Taxonomy" id="519541"/>
    <lineage>
        <taxon>Eukaryota</taxon>
        <taxon>Metazoa</taxon>
        <taxon>Porifera</taxon>
        <taxon>Demospongiae</taxon>
        <taxon>Heteroscleromorpha</taxon>
        <taxon>Tetractinellida</taxon>
        <taxon>Astrophorina</taxon>
        <taxon>Geodiidae</taxon>
        <taxon>Geodia</taxon>
    </lineage>
</organism>
<keyword evidence="2" id="KW-1185">Reference proteome</keyword>
<protein>
    <recommendedName>
        <fullName evidence="3">Aspartyl protease</fullName>
    </recommendedName>
</protein>
<evidence type="ECO:0000313" key="1">
    <source>
        <dbReference type="EMBL" id="CAI8004450.1"/>
    </source>
</evidence>
<evidence type="ECO:0000313" key="2">
    <source>
        <dbReference type="Proteomes" id="UP001174909"/>
    </source>
</evidence>
<dbReference type="Proteomes" id="UP001174909">
    <property type="component" value="Unassembled WGS sequence"/>
</dbReference>
<proteinExistence type="predicted"/>
<sequence>MSREKQAAFTDRDRKAGEPMILPATVVGGEVGTFYMDFVLWNLQMDRSFPLSELVDTGATYPQVPQHILEELGVERSDTVRFRLADGSSTELSLGHIFLEIQGRLRPVSVIFGSESSSVLLGALALEAFGLAADVSNQRLVPADVLL</sequence>
<accession>A0AA35R4X9</accession>
<dbReference type="AlphaFoldDB" id="A0AA35R4X9"/>
<comment type="caution">
    <text evidence="1">The sequence shown here is derived from an EMBL/GenBank/DDBJ whole genome shotgun (WGS) entry which is preliminary data.</text>
</comment>